<proteinExistence type="predicted"/>
<keyword evidence="2" id="KW-0677">Repeat</keyword>
<evidence type="ECO:0000256" key="1">
    <source>
        <dbReference type="ARBA" id="ARBA00022723"/>
    </source>
</evidence>
<evidence type="ECO:0000313" key="6">
    <source>
        <dbReference type="EMBL" id="VAV83178.1"/>
    </source>
</evidence>
<organism evidence="6">
    <name type="scientific">hydrothermal vent metagenome</name>
    <dbReference type="NCBI Taxonomy" id="652676"/>
    <lineage>
        <taxon>unclassified sequences</taxon>
        <taxon>metagenomes</taxon>
        <taxon>ecological metagenomes</taxon>
    </lineage>
</organism>
<evidence type="ECO:0000259" key="5">
    <source>
        <dbReference type="Pfam" id="PF18073"/>
    </source>
</evidence>
<name>A0A3B0R5N2_9ZZZZ</name>
<feature type="domain" description="LapB rubredoxin metal binding" evidence="5">
    <location>
        <begin position="413"/>
        <end position="437"/>
    </location>
</feature>
<accession>A0A3B0R5N2</accession>
<dbReference type="Pfam" id="PF18073">
    <property type="entry name" value="Zn_ribbon_LapB"/>
    <property type="match status" value="1"/>
</dbReference>
<dbReference type="InterPro" id="IPR041166">
    <property type="entry name" value="Rubredoxin_2"/>
</dbReference>
<dbReference type="AlphaFoldDB" id="A0A3B0R5N2"/>
<dbReference type="GO" id="GO:0046872">
    <property type="term" value="F:metal ion binding"/>
    <property type="evidence" value="ECO:0007669"/>
    <property type="project" value="UniProtKB-KW"/>
</dbReference>
<dbReference type="InterPro" id="IPR051012">
    <property type="entry name" value="CellSynth/LPSAsmb/PSIAsmb"/>
</dbReference>
<dbReference type="InterPro" id="IPR011990">
    <property type="entry name" value="TPR-like_helical_dom_sf"/>
</dbReference>
<keyword evidence="1" id="KW-0479">Metal-binding</keyword>
<keyword evidence="4" id="KW-0472">Membrane</keyword>
<evidence type="ECO:0000256" key="2">
    <source>
        <dbReference type="ARBA" id="ARBA00022737"/>
    </source>
</evidence>
<feature type="transmembrane region" description="Helical" evidence="4">
    <location>
        <begin position="41"/>
        <end position="64"/>
    </location>
</feature>
<protein>
    <recommendedName>
        <fullName evidence="5">LapB rubredoxin metal binding domain-containing protein</fullName>
    </recommendedName>
</protein>
<keyword evidence="3" id="KW-0802">TPR repeat</keyword>
<evidence type="ECO:0000256" key="4">
    <source>
        <dbReference type="SAM" id="Phobius"/>
    </source>
</evidence>
<evidence type="ECO:0000256" key="3">
    <source>
        <dbReference type="ARBA" id="ARBA00022803"/>
    </source>
</evidence>
<dbReference type="Pfam" id="PF14559">
    <property type="entry name" value="TPR_19"/>
    <property type="match status" value="1"/>
</dbReference>
<dbReference type="EMBL" id="UOEA01000036">
    <property type="protein sequence ID" value="VAV83178.1"/>
    <property type="molecule type" value="Genomic_DNA"/>
</dbReference>
<dbReference type="Gene3D" id="1.25.40.10">
    <property type="entry name" value="Tetratricopeptide repeat domain"/>
    <property type="match status" value="2"/>
</dbReference>
<keyword evidence="4" id="KW-0812">Transmembrane</keyword>
<dbReference type="PANTHER" id="PTHR45586:SF1">
    <property type="entry name" value="LIPOPOLYSACCHARIDE ASSEMBLY PROTEIN B"/>
    <property type="match status" value="1"/>
</dbReference>
<gene>
    <name evidence="6" type="ORF">MNBD_DELTA01-313</name>
</gene>
<dbReference type="PANTHER" id="PTHR45586">
    <property type="entry name" value="TPR REPEAT-CONTAINING PROTEIN PA4667"/>
    <property type="match status" value="1"/>
</dbReference>
<reference evidence="6" key="1">
    <citation type="submission" date="2018-06" db="EMBL/GenBank/DDBJ databases">
        <authorList>
            <person name="Zhirakovskaya E."/>
        </authorList>
    </citation>
    <scope>NUCLEOTIDE SEQUENCE</scope>
</reference>
<dbReference type="SUPFAM" id="SSF48452">
    <property type="entry name" value="TPR-like"/>
    <property type="match status" value="2"/>
</dbReference>
<sequence length="480" mass="53241">MHSKLILFVIIFLVSGFFYLHTVNPFEITISLYKDYTYTFPVTVIIFAGFIIGIVLMVFNSFIVDIKRAVMDFKAGRKVKARDNFERKFRKGSLALAKGDAKGAVKVLEDAYLSDAEDPELRKELVMKLARACSAEDKFVRATEVLENMMRKTGDDIELLFVLVDVSISSGEVARQERYLREIIRLDGSNVRALSTLIEIMVMDGNFKEAVNLQRTIVSNLPKPRKGGKQSVIDDENNRLVGLLFDASTVALDAGDQPLAVTYSEQALSIDKGFIPAHFMLGDIDIKNGKLDEAVRRWEKAYSSTKSPFFLMRIEDIHLGRTKPDEALAIYTAALKDAPGSVELRLLLARLHLRLEMIDLAIDDLEALAMEGHESFYRRVLLSEAYQRRNQTDKATELLQSAIALDSDLTPPFTCSKCGFSRSEWFGRCPDCASWNSCSVSSSSPKDAGHISLALGAPGGGFRASRGALGAGTPQKRGIA</sequence>
<keyword evidence="4" id="KW-1133">Transmembrane helix</keyword>